<dbReference type="Gene3D" id="1.10.10.10">
    <property type="entry name" value="Winged helix-like DNA-binding domain superfamily/Winged helix DNA-binding domain"/>
    <property type="match status" value="1"/>
</dbReference>
<dbReference type="SUPFAM" id="SSF46785">
    <property type="entry name" value="Winged helix' DNA-binding domain"/>
    <property type="match status" value="1"/>
</dbReference>
<dbReference type="InterPro" id="IPR005119">
    <property type="entry name" value="LysR_subst-bd"/>
</dbReference>
<evidence type="ECO:0000256" key="3">
    <source>
        <dbReference type="ARBA" id="ARBA00023125"/>
    </source>
</evidence>
<protein>
    <submittedName>
        <fullName evidence="6">LysR family transcriptional regulator</fullName>
    </submittedName>
</protein>
<dbReference type="EMBL" id="RAHG01000010">
    <property type="protein sequence ID" value="RJT10757.1"/>
    <property type="molecule type" value="Genomic_DNA"/>
</dbReference>
<dbReference type="PROSITE" id="PS50931">
    <property type="entry name" value="HTH_LYSR"/>
    <property type="match status" value="1"/>
</dbReference>
<dbReference type="Pfam" id="PF00126">
    <property type="entry name" value="HTH_1"/>
    <property type="match status" value="1"/>
</dbReference>
<evidence type="ECO:0000256" key="4">
    <source>
        <dbReference type="ARBA" id="ARBA00023163"/>
    </source>
</evidence>
<dbReference type="InterPro" id="IPR036390">
    <property type="entry name" value="WH_DNA-bd_sf"/>
</dbReference>
<keyword evidence="7" id="KW-1185">Reference proteome</keyword>
<keyword evidence="3" id="KW-0238">DNA-binding</keyword>
<dbReference type="CDD" id="cd08414">
    <property type="entry name" value="PBP2_LTTR_aromatics_like"/>
    <property type="match status" value="1"/>
</dbReference>
<sequence length="289" mass="31420">MNLRLLHAFVMLAEKENYADAADALAISQPALTKQINLLESLLNVALFSRGRQGTRLTTGGQLLLPEAKKVLKQNAVFLQHAAQVAKGGEGVIAAGFGLSGFIFAPQCIARFRAEYPGVEFRLEDLPSAQQYDMLHSGELQVGFVRVPPPAPLSYQVLFEDNLVLVAPEDNGLSLSDWLKKLPLLRLYAERGRGLNAQTDRFLEENRCFASSTQQAEDIQTIVALVIAGVGVALLPQSVTYIAPPGLKIIPLTGDGTRWQVGIAWDPQTTDPVRDNFVKMVTGYGHAVG</sequence>
<dbReference type="Proteomes" id="UP000284119">
    <property type="component" value="Unassembled WGS sequence"/>
</dbReference>
<reference evidence="6 7" key="1">
    <citation type="submission" date="2018-09" db="EMBL/GenBank/DDBJ databases">
        <authorList>
            <person name="Le Fleche-Mateos A."/>
        </authorList>
    </citation>
    <scope>NUCLEOTIDE SEQUENCE [LARGE SCALE GENOMIC DNA]</scope>
    <source>
        <strain evidence="6 7">DSM 30078</strain>
    </source>
</reference>
<name>A0ABX9NXH9_9GAMM</name>
<accession>A0ABX9NXH9</accession>
<keyword evidence="2" id="KW-0805">Transcription regulation</keyword>
<dbReference type="SUPFAM" id="SSF53850">
    <property type="entry name" value="Periplasmic binding protein-like II"/>
    <property type="match status" value="1"/>
</dbReference>
<dbReference type="Pfam" id="PF03466">
    <property type="entry name" value="LysR_substrate"/>
    <property type="match status" value="1"/>
</dbReference>
<proteinExistence type="inferred from homology"/>
<comment type="caution">
    <text evidence="6">The sequence shown here is derived from an EMBL/GenBank/DDBJ whole genome shotgun (WGS) entry which is preliminary data.</text>
</comment>
<dbReference type="InterPro" id="IPR000847">
    <property type="entry name" value="LysR_HTH_N"/>
</dbReference>
<evidence type="ECO:0000256" key="1">
    <source>
        <dbReference type="ARBA" id="ARBA00009437"/>
    </source>
</evidence>
<dbReference type="PANTHER" id="PTHR30346">
    <property type="entry name" value="TRANSCRIPTIONAL DUAL REGULATOR HCAR-RELATED"/>
    <property type="match status" value="1"/>
</dbReference>
<dbReference type="RefSeq" id="WP_112167868.1">
    <property type="nucleotide sequence ID" value="NZ_JYDE01000021.1"/>
</dbReference>
<evidence type="ECO:0000259" key="5">
    <source>
        <dbReference type="PROSITE" id="PS50931"/>
    </source>
</evidence>
<evidence type="ECO:0000313" key="7">
    <source>
        <dbReference type="Proteomes" id="UP000284119"/>
    </source>
</evidence>
<dbReference type="InterPro" id="IPR036388">
    <property type="entry name" value="WH-like_DNA-bd_sf"/>
</dbReference>
<feature type="domain" description="HTH lysR-type" evidence="5">
    <location>
        <begin position="1"/>
        <end position="58"/>
    </location>
</feature>
<dbReference type="PANTHER" id="PTHR30346:SF28">
    <property type="entry name" value="HTH-TYPE TRANSCRIPTIONAL REGULATOR CYNR"/>
    <property type="match status" value="1"/>
</dbReference>
<gene>
    <name evidence="6" type="ORF">D5396_18325</name>
</gene>
<dbReference type="Gene3D" id="3.40.190.10">
    <property type="entry name" value="Periplasmic binding protein-like II"/>
    <property type="match status" value="2"/>
</dbReference>
<dbReference type="PRINTS" id="PR00039">
    <property type="entry name" value="HTHLYSR"/>
</dbReference>
<keyword evidence="4" id="KW-0804">Transcription</keyword>
<evidence type="ECO:0000313" key="6">
    <source>
        <dbReference type="EMBL" id="RJT10757.1"/>
    </source>
</evidence>
<organism evidence="6 7">
    <name type="scientific">Rahnella inusitata</name>
    <dbReference type="NCBI Taxonomy" id="58169"/>
    <lineage>
        <taxon>Bacteria</taxon>
        <taxon>Pseudomonadati</taxon>
        <taxon>Pseudomonadota</taxon>
        <taxon>Gammaproteobacteria</taxon>
        <taxon>Enterobacterales</taxon>
        <taxon>Yersiniaceae</taxon>
        <taxon>Rahnella</taxon>
    </lineage>
</organism>
<evidence type="ECO:0000256" key="2">
    <source>
        <dbReference type="ARBA" id="ARBA00023015"/>
    </source>
</evidence>
<comment type="similarity">
    <text evidence="1">Belongs to the LysR transcriptional regulatory family.</text>
</comment>